<dbReference type="Proteomes" id="UP001309448">
    <property type="component" value="Unassembled WGS sequence"/>
</dbReference>
<evidence type="ECO:0000313" key="2">
    <source>
        <dbReference type="Proteomes" id="UP001309448"/>
    </source>
</evidence>
<gene>
    <name evidence="1" type="ORF">P4U88_22805</name>
</gene>
<organism evidence="1 2">
    <name type="scientific">Bacillus paramycoides</name>
    <dbReference type="NCBI Taxonomy" id="2026194"/>
    <lineage>
        <taxon>Bacteria</taxon>
        <taxon>Bacillati</taxon>
        <taxon>Bacillota</taxon>
        <taxon>Bacilli</taxon>
        <taxon>Bacillales</taxon>
        <taxon>Bacillaceae</taxon>
        <taxon>Bacillus</taxon>
        <taxon>Bacillus cereus group</taxon>
    </lineage>
</organism>
<comment type="caution">
    <text evidence="1">The sequence shown here is derived from an EMBL/GenBank/DDBJ whole genome shotgun (WGS) entry which is preliminary data.</text>
</comment>
<evidence type="ECO:0000313" key="1">
    <source>
        <dbReference type="EMBL" id="MED1568660.1"/>
    </source>
</evidence>
<protein>
    <submittedName>
        <fullName evidence="1">Uncharacterized protein</fullName>
    </submittedName>
</protein>
<dbReference type="EMBL" id="JARMDB010000027">
    <property type="protein sequence ID" value="MED1568660.1"/>
    <property type="molecule type" value="Genomic_DNA"/>
</dbReference>
<proteinExistence type="predicted"/>
<accession>A0ABU6N0T6</accession>
<sequence>MDEAMHRRFEGVNFSGTLGFTSINENAMETVLVQILQDNCK</sequence>
<dbReference type="RefSeq" id="WP_277931112.1">
    <property type="nucleotide sequence ID" value="NZ_JARMDB010000027.1"/>
</dbReference>
<name>A0ABU6N0T6_9BACI</name>
<reference evidence="1 2" key="1">
    <citation type="submission" date="2023-03" db="EMBL/GenBank/DDBJ databases">
        <title>Bacillus Genome Sequencing.</title>
        <authorList>
            <person name="Dunlap C."/>
        </authorList>
    </citation>
    <scope>NUCLEOTIDE SEQUENCE [LARGE SCALE GENOMIC DNA]</scope>
    <source>
        <strain evidence="1 2">B-615</strain>
    </source>
</reference>
<keyword evidence="2" id="KW-1185">Reference proteome</keyword>